<comment type="cofactor">
    <cofactor evidence="12">
        <name>Mg(2+)</name>
        <dbReference type="ChEBI" id="CHEBI:18420"/>
    </cofactor>
    <text evidence="12">Binds 2 magnesium ions per subunit.</text>
</comment>
<feature type="binding site" evidence="12">
    <location>
        <position position="185"/>
    </location>
    <ligand>
        <name>Mg(2+)</name>
        <dbReference type="ChEBI" id="CHEBI:18420"/>
        <label>1</label>
    </ligand>
</feature>
<evidence type="ECO:0000313" key="14">
    <source>
        <dbReference type="EMBL" id="OXA64692.1"/>
    </source>
</evidence>
<protein>
    <recommendedName>
        <fullName evidence="4">ADP-ribosylhydrolase ARH3</fullName>
        <ecNumber evidence="2">3.2.1.143</ecNumber>
    </recommendedName>
    <alternativeName>
        <fullName evidence="5">ADP-ribose glycohydrolase ARH3</fullName>
    </alternativeName>
    <alternativeName>
        <fullName evidence="6">ADP-ribosylhydrolase 3</fullName>
    </alternativeName>
    <alternativeName>
        <fullName evidence="9">O-acetyl-ADP-ribose deacetylase ARH3</fullName>
    </alternativeName>
    <alternativeName>
        <fullName evidence="10">Poly(ADP-ribose) glycohydrolase ARH3</fullName>
    </alternativeName>
    <alternativeName>
        <fullName evidence="8">[Protein ADP-ribosylarginine] hydrolase-like protein 2</fullName>
    </alternativeName>
    <alternativeName>
        <fullName evidence="7">[Protein ADP-ribosylserine] hydrolase</fullName>
    </alternativeName>
</protein>
<dbReference type="GO" id="GO:0046872">
    <property type="term" value="F:metal ion binding"/>
    <property type="evidence" value="ECO:0007669"/>
    <property type="project" value="UniProtKB-KW"/>
</dbReference>
<evidence type="ECO:0000256" key="2">
    <source>
        <dbReference type="ARBA" id="ARBA00012255"/>
    </source>
</evidence>
<evidence type="ECO:0000256" key="4">
    <source>
        <dbReference type="ARBA" id="ARBA00041057"/>
    </source>
</evidence>
<reference evidence="14 15" key="1">
    <citation type="submission" date="2015-12" db="EMBL/GenBank/DDBJ databases">
        <title>The genome of Folsomia candida.</title>
        <authorList>
            <person name="Faddeeva A."/>
            <person name="Derks M.F."/>
            <person name="Anvar Y."/>
            <person name="Smit S."/>
            <person name="Van Straalen N."/>
            <person name="Roelofs D."/>
        </authorList>
    </citation>
    <scope>NUCLEOTIDE SEQUENCE [LARGE SCALE GENOMIC DNA]</scope>
    <source>
        <strain evidence="14 15">VU population</strain>
        <tissue evidence="14">Whole body</tissue>
    </source>
</reference>
<dbReference type="EMBL" id="LNIX01000001">
    <property type="protein sequence ID" value="OXA64692.1"/>
    <property type="molecule type" value="Genomic_DNA"/>
</dbReference>
<accession>A0A226F4H0</accession>
<organism evidence="14 15">
    <name type="scientific">Folsomia candida</name>
    <name type="common">Springtail</name>
    <dbReference type="NCBI Taxonomy" id="158441"/>
    <lineage>
        <taxon>Eukaryota</taxon>
        <taxon>Metazoa</taxon>
        <taxon>Ecdysozoa</taxon>
        <taxon>Arthropoda</taxon>
        <taxon>Hexapoda</taxon>
        <taxon>Collembola</taxon>
        <taxon>Entomobryomorpha</taxon>
        <taxon>Isotomoidea</taxon>
        <taxon>Isotomidae</taxon>
        <taxon>Proisotominae</taxon>
        <taxon>Folsomia</taxon>
    </lineage>
</organism>
<evidence type="ECO:0000256" key="5">
    <source>
        <dbReference type="ARBA" id="ARBA00042398"/>
    </source>
</evidence>
<name>A0A226F4H0_FOLCA</name>
<keyword evidence="12" id="KW-0460">Magnesium</keyword>
<dbReference type="GO" id="GO:0005634">
    <property type="term" value="C:nucleus"/>
    <property type="evidence" value="ECO:0007669"/>
    <property type="project" value="TreeGrafter"/>
</dbReference>
<dbReference type="InterPro" id="IPR036705">
    <property type="entry name" value="Ribosyl_crysJ1_sf"/>
</dbReference>
<evidence type="ECO:0000256" key="8">
    <source>
        <dbReference type="ARBA" id="ARBA00042850"/>
    </source>
</evidence>
<evidence type="ECO:0000256" key="7">
    <source>
        <dbReference type="ARBA" id="ARBA00042722"/>
    </source>
</evidence>
<comment type="similarity">
    <text evidence="1">Belongs to the ADP-ribosylglycohydrolase family.</text>
</comment>
<sequence length="537" mass="59648">MRKSYLVRRCDADDESGQHDEGGSSSWEKESSKPLLNLFKGVQPKRTTNSISSSMEDRLRDKMRGCLVGSLVGDCIGTLFECDYTVSYSILGDLYLSLTNLSEDEKLMDLHGIDFSVGPKLAQQMLERKRASIVPIIQSDENGDSDHHNNTAKGPIIQAVVPPKRHSSFERRRESFSRPIEKFSDDTVMIRSVVRSLIRMRGLDQRDMATQLTDDYFLNLSRKYGSLCDGAFSREIFTQIRNSGYSDPVAPARKSVGNIGAQGNEGATRVAPVALFGWNLDFNNVAEMATKLTKITNYHKSAVIGAACQALSVHKAFNWDLNPDGNTMPTVTRGRLGSRLTPTMKRKIPKQENIPMNAHSEMDFDYREFCQQLIEEISHVESKNASFFENFKSLMSSHREIAEIGESAYIAKINTIVEFMDRSDAPSRAEVVEKLGNAVKAIDSVPTALFSFLMSATKAKFTELPVHIKSPVLKSIFYAISLGGDSDTTASMAGAISGAYWGYNSIPQEILRVCEGANDAKNLADELFNHCHNNSNN</sequence>
<keyword evidence="15" id="KW-1185">Reference proteome</keyword>
<dbReference type="PANTHER" id="PTHR16222:SF24">
    <property type="entry name" value="ADP-RIBOSYLHYDROLASE ARH3"/>
    <property type="match status" value="1"/>
</dbReference>
<dbReference type="Pfam" id="PF03747">
    <property type="entry name" value="ADP_ribosyl_GH"/>
    <property type="match status" value="1"/>
</dbReference>
<dbReference type="AlphaFoldDB" id="A0A226F4H0"/>
<dbReference type="EC" id="3.2.1.143" evidence="2"/>
<comment type="catalytic activity">
    <reaction evidence="11">
        <text>alpha-NAD(+) + H2O = ADP-D-ribose + nicotinamide + H(+)</text>
        <dbReference type="Rhea" id="RHEA:68792"/>
        <dbReference type="ChEBI" id="CHEBI:15377"/>
        <dbReference type="ChEBI" id="CHEBI:15378"/>
        <dbReference type="ChEBI" id="CHEBI:17154"/>
        <dbReference type="ChEBI" id="CHEBI:57967"/>
        <dbReference type="ChEBI" id="CHEBI:77017"/>
    </reaction>
</comment>
<evidence type="ECO:0000256" key="13">
    <source>
        <dbReference type="SAM" id="MobiDB-lite"/>
    </source>
</evidence>
<evidence type="ECO:0000256" key="1">
    <source>
        <dbReference type="ARBA" id="ARBA00010702"/>
    </source>
</evidence>
<comment type="caution">
    <text evidence="14">The sequence shown here is derived from an EMBL/GenBank/DDBJ whole genome shotgun (WGS) entry which is preliminary data.</text>
</comment>
<evidence type="ECO:0000256" key="12">
    <source>
        <dbReference type="PIRSR" id="PIRSR605502-1"/>
    </source>
</evidence>
<feature type="binding site" evidence="12">
    <location>
        <position position="485"/>
    </location>
    <ligand>
        <name>Mg(2+)</name>
        <dbReference type="ChEBI" id="CHEBI:18420"/>
        <label>1</label>
    </ligand>
</feature>
<evidence type="ECO:0000256" key="11">
    <source>
        <dbReference type="ARBA" id="ARBA00049015"/>
    </source>
</evidence>
<dbReference type="InterPro" id="IPR005502">
    <property type="entry name" value="Ribosyl_crysJ1"/>
</dbReference>
<dbReference type="Gene3D" id="1.10.4080.10">
    <property type="entry name" value="ADP-ribosylation/Crystallin J1"/>
    <property type="match status" value="1"/>
</dbReference>
<feature type="binding site" evidence="12">
    <location>
        <position position="488"/>
    </location>
    <ligand>
        <name>Mg(2+)</name>
        <dbReference type="ChEBI" id="CHEBI:18420"/>
        <label>1</label>
    </ligand>
</feature>
<dbReference type="PANTHER" id="PTHR16222">
    <property type="entry name" value="ADP-RIBOSYLGLYCOHYDROLASE"/>
    <property type="match status" value="1"/>
</dbReference>
<feature type="compositionally biased region" description="Basic and acidic residues" evidence="13">
    <location>
        <begin position="8"/>
        <end position="31"/>
    </location>
</feature>
<feature type="binding site" evidence="12">
    <location>
        <position position="487"/>
    </location>
    <ligand>
        <name>Mg(2+)</name>
        <dbReference type="ChEBI" id="CHEBI:18420"/>
        <label>1</label>
    </ligand>
</feature>
<dbReference type="SUPFAM" id="SSF101478">
    <property type="entry name" value="ADP-ribosylglycohydrolase"/>
    <property type="match status" value="1"/>
</dbReference>
<dbReference type="STRING" id="158441.A0A226F4H0"/>
<dbReference type="OrthoDB" id="410104at2759"/>
<gene>
    <name evidence="14" type="ORF">Fcan01_02547</name>
</gene>
<feature type="binding site" evidence="12">
    <location>
        <position position="184"/>
    </location>
    <ligand>
        <name>Mg(2+)</name>
        <dbReference type="ChEBI" id="CHEBI:18420"/>
        <label>1</label>
    </ligand>
</feature>
<feature type="region of interest" description="Disordered" evidence="13">
    <location>
        <begin position="1"/>
        <end position="31"/>
    </location>
</feature>
<dbReference type="InterPro" id="IPR050792">
    <property type="entry name" value="ADP-ribosylglycohydrolase"/>
</dbReference>
<evidence type="ECO:0000256" key="6">
    <source>
        <dbReference type="ARBA" id="ARBA00042471"/>
    </source>
</evidence>
<evidence type="ECO:0000313" key="15">
    <source>
        <dbReference type="Proteomes" id="UP000198287"/>
    </source>
</evidence>
<evidence type="ECO:0000256" key="9">
    <source>
        <dbReference type="ARBA" id="ARBA00043187"/>
    </source>
</evidence>
<dbReference type="Proteomes" id="UP000198287">
    <property type="component" value="Unassembled WGS sequence"/>
</dbReference>
<feature type="binding site" evidence="12">
    <location>
        <position position="186"/>
    </location>
    <ligand>
        <name>Mg(2+)</name>
        <dbReference type="ChEBI" id="CHEBI:18420"/>
        <label>1</label>
    </ligand>
</feature>
<dbReference type="GO" id="GO:0004649">
    <property type="term" value="F:poly(ADP-ribose) glycohydrolase activity"/>
    <property type="evidence" value="ECO:0007669"/>
    <property type="project" value="UniProtKB-EC"/>
</dbReference>
<proteinExistence type="inferred from homology"/>
<evidence type="ECO:0000256" key="3">
    <source>
        <dbReference type="ARBA" id="ARBA00022801"/>
    </source>
</evidence>
<evidence type="ECO:0000256" key="10">
    <source>
        <dbReference type="ARBA" id="ARBA00043193"/>
    </source>
</evidence>
<keyword evidence="12" id="KW-0479">Metal-binding</keyword>
<dbReference type="GO" id="GO:0005739">
    <property type="term" value="C:mitochondrion"/>
    <property type="evidence" value="ECO:0007669"/>
    <property type="project" value="TreeGrafter"/>
</dbReference>
<keyword evidence="3 14" id="KW-0378">Hydrolase</keyword>